<keyword evidence="2" id="KW-1185">Reference proteome</keyword>
<protein>
    <submittedName>
        <fullName evidence="1">Uncharacterized protein</fullName>
    </submittedName>
</protein>
<feature type="non-terminal residue" evidence="1">
    <location>
        <position position="1"/>
    </location>
</feature>
<organism evidence="1 2">
    <name type="scientific">Geodia barretti</name>
    <name type="common">Barrett's horny sponge</name>
    <dbReference type="NCBI Taxonomy" id="519541"/>
    <lineage>
        <taxon>Eukaryota</taxon>
        <taxon>Metazoa</taxon>
        <taxon>Porifera</taxon>
        <taxon>Demospongiae</taxon>
        <taxon>Heteroscleromorpha</taxon>
        <taxon>Tetractinellida</taxon>
        <taxon>Astrophorina</taxon>
        <taxon>Geodiidae</taxon>
        <taxon>Geodia</taxon>
    </lineage>
</organism>
<reference evidence="1" key="1">
    <citation type="submission" date="2023-03" db="EMBL/GenBank/DDBJ databases">
        <authorList>
            <person name="Steffen K."/>
            <person name="Cardenas P."/>
        </authorList>
    </citation>
    <scope>NUCLEOTIDE SEQUENCE</scope>
</reference>
<name>A0AA35SU60_GEOBA</name>
<evidence type="ECO:0000313" key="1">
    <source>
        <dbReference type="EMBL" id="CAI8035403.1"/>
    </source>
</evidence>
<proteinExistence type="predicted"/>
<sequence length="59" mass="6361">MNSTISTLLYNATSITSCGQLLQHSLIESSPHQRSLLGSKEGISLHDFKVPINISPTPP</sequence>
<comment type="caution">
    <text evidence="1">The sequence shown here is derived from an EMBL/GenBank/DDBJ whole genome shotgun (WGS) entry which is preliminary data.</text>
</comment>
<dbReference type="EMBL" id="CASHTH010002801">
    <property type="protein sequence ID" value="CAI8035403.1"/>
    <property type="molecule type" value="Genomic_DNA"/>
</dbReference>
<dbReference type="AlphaFoldDB" id="A0AA35SU60"/>
<evidence type="ECO:0000313" key="2">
    <source>
        <dbReference type="Proteomes" id="UP001174909"/>
    </source>
</evidence>
<dbReference type="Proteomes" id="UP001174909">
    <property type="component" value="Unassembled WGS sequence"/>
</dbReference>
<accession>A0AA35SU60</accession>
<gene>
    <name evidence="1" type="ORF">GBAR_LOCUS19873</name>
</gene>